<name>A0A1I1XQB1_9BURK</name>
<dbReference type="STRING" id="32040.SAMN04489710_11454"/>
<reference evidence="2" key="1">
    <citation type="submission" date="2016-10" db="EMBL/GenBank/DDBJ databases">
        <authorList>
            <person name="Varghese N."/>
            <person name="Submissions S."/>
        </authorList>
    </citation>
    <scope>NUCLEOTIDE SEQUENCE [LARGE SCALE GENOMIC DNA]</scope>
    <source>
        <strain evidence="2">DSM 7481</strain>
    </source>
</reference>
<dbReference type="Proteomes" id="UP000199517">
    <property type="component" value="Unassembled WGS sequence"/>
</dbReference>
<evidence type="ECO:0000313" key="1">
    <source>
        <dbReference type="EMBL" id="SFE09532.1"/>
    </source>
</evidence>
<keyword evidence="2" id="KW-1185">Reference proteome</keyword>
<proteinExistence type="predicted"/>
<accession>A0A1I1XQB1</accession>
<gene>
    <name evidence="1" type="ORF">SAMN04489710_11454</name>
</gene>
<evidence type="ECO:0000313" key="2">
    <source>
        <dbReference type="Proteomes" id="UP000199517"/>
    </source>
</evidence>
<sequence>MSDQPQPEPSSTVKDDELDRLMSLRDEFVSLATRGRFNDSASREWRRLPMNWRMALLLIAGIGQDHDNLGDLAERDWLEMPPPERDELRGVVRSAKKHLGALVALAAKV</sequence>
<protein>
    <submittedName>
        <fullName evidence="1">Uncharacterized protein</fullName>
    </submittedName>
</protein>
<dbReference type="RefSeq" id="WP_092955561.1">
    <property type="nucleotide sequence ID" value="NZ_FOMQ01000014.1"/>
</dbReference>
<dbReference type="EMBL" id="FOMQ01000014">
    <property type="protein sequence ID" value="SFE09532.1"/>
    <property type="molecule type" value="Genomic_DNA"/>
</dbReference>
<dbReference type="OrthoDB" id="8795417at2"/>
<dbReference type="AlphaFoldDB" id="A0A1I1XQB1"/>
<organism evidence="1 2">
    <name type="scientific">Paracidovorax konjaci</name>
    <dbReference type="NCBI Taxonomy" id="32040"/>
    <lineage>
        <taxon>Bacteria</taxon>
        <taxon>Pseudomonadati</taxon>
        <taxon>Pseudomonadota</taxon>
        <taxon>Betaproteobacteria</taxon>
        <taxon>Burkholderiales</taxon>
        <taxon>Comamonadaceae</taxon>
        <taxon>Paracidovorax</taxon>
    </lineage>
</organism>